<feature type="coiled-coil region" evidence="1">
    <location>
        <begin position="13"/>
        <end position="40"/>
    </location>
</feature>
<keyword evidence="1" id="KW-0175">Coiled coil</keyword>
<dbReference type="Proteomes" id="UP001500394">
    <property type="component" value="Unassembled WGS sequence"/>
</dbReference>
<accession>A0ABP8R4B3</accession>
<dbReference type="EMBL" id="BAABGR010000029">
    <property type="protein sequence ID" value="GAA4517897.1"/>
    <property type="molecule type" value="Genomic_DNA"/>
</dbReference>
<evidence type="ECO:0000256" key="1">
    <source>
        <dbReference type="SAM" id="Coils"/>
    </source>
</evidence>
<gene>
    <name evidence="2" type="ORF">GCM10023173_18870</name>
</gene>
<protein>
    <submittedName>
        <fullName evidence="2">Uncharacterized protein</fullName>
    </submittedName>
</protein>
<reference evidence="3" key="1">
    <citation type="journal article" date="2019" name="Int. J. Syst. Evol. Microbiol.">
        <title>The Global Catalogue of Microorganisms (GCM) 10K type strain sequencing project: providing services to taxonomists for standard genome sequencing and annotation.</title>
        <authorList>
            <consortium name="The Broad Institute Genomics Platform"/>
            <consortium name="The Broad Institute Genome Sequencing Center for Infectious Disease"/>
            <person name="Wu L."/>
            <person name="Ma J."/>
        </authorList>
    </citation>
    <scope>NUCLEOTIDE SEQUENCE [LARGE SCALE GENOMIC DNA]</scope>
    <source>
        <strain evidence="3">JCM 17858</strain>
    </source>
</reference>
<sequence length="90" mass="10465">MLLYGLLLIKKIMSKQKRTLEQIKADLDAAKAKLKEVQEKGDAAISAYDLRLGYNADFYLNRCPILQNHVSSFERELRNYLMLNNQLTIF</sequence>
<evidence type="ECO:0000313" key="3">
    <source>
        <dbReference type="Proteomes" id="UP001500394"/>
    </source>
</evidence>
<name>A0ABP8R4B3_9SPHI</name>
<organism evidence="2 3">
    <name type="scientific">Sphingobacterium thermophilum</name>
    <dbReference type="NCBI Taxonomy" id="768534"/>
    <lineage>
        <taxon>Bacteria</taxon>
        <taxon>Pseudomonadati</taxon>
        <taxon>Bacteroidota</taxon>
        <taxon>Sphingobacteriia</taxon>
        <taxon>Sphingobacteriales</taxon>
        <taxon>Sphingobacteriaceae</taxon>
        <taxon>Sphingobacterium</taxon>
    </lineage>
</organism>
<proteinExistence type="predicted"/>
<evidence type="ECO:0000313" key="2">
    <source>
        <dbReference type="EMBL" id="GAA4517897.1"/>
    </source>
</evidence>
<keyword evidence="3" id="KW-1185">Reference proteome</keyword>
<comment type="caution">
    <text evidence="2">The sequence shown here is derived from an EMBL/GenBank/DDBJ whole genome shotgun (WGS) entry which is preliminary data.</text>
</comment>